<evidence type="ECO:0000313" key="11">
    <source>
        <dbReference type="EMBL" id="VDN65086.1"/>
    </source>
</evidence>
<dbReference type="CDD" id="cd00082">
    <property type="entry name" value="HisKA"/>
    <property type="match status" value="1"/>
</dbReference>
<dbReference type="InterPro" id="IPR003660">
    <property type="entry name" value="HAMP_dom"/>
</dbReference>
<dbReference type="InterPro" id="IPR003661">
    <property type="entry name" value="HisK_dim/P_dom"/>
</dbReference>
<dbReference type="Pfam" id="PF02518">
    <property type="entry name" value="HATPase_c"/>
    <property type="match status" value="1"/>
</dbReference>
<dbReference type="EC" id="2.7.13.3" evidence="3"/>
<dbReference type="PROSITE" id="PS50885">
    <property type="entry name" value="HAMP"/>
    <property type="match status" value="1"/>
</dbReference>
<gene>
    <name evidence="11" type="ORF">POT9AD_4111</name>
</gene>
<dbReference type="PRINTS" id="PR00344">
    <property type="entry name" value="BCTRLSENSOR"/>
</dbReference>
<keyword evidence="5" id="KW-0808">Transferase</keyword>
<comment type="catalytic activity">
    <reaction evidence="1">
        <text>ATP + protein L-histidine = ADP + protein N-phospho-L-histidine.</text>
        <dbReference type="EC" id="2.7.13.3"/>
    </reaction>
</comment>
<sequence>MSRGFSLRGRLLRRLALLLSVILLLSSLSAYWSARRAADEAYDRTLLASARAVADGLYAEDGRLRANIPYVALDTFAYDSAGRIYYQVLDLEGHQVSGYEDLPAAPKGTPRTDDYPALAHFYDAEYRNQGVRVVSLLQPVSEPQLNGIAEIRVAETQGARERMARELLVGTLWRMGLLSISALLLVWLAVNLALRPLEALRREVAERTSDDLQPLHDSGLPREVLPLVETLNQFNERLRGLFERQSQFIADAAHELRTPLAALKARITLGLRAEKAQEWRRTLEEVALQGDRLTLLANQLLSLARIESGARAITEGGAQRIDLSQLARDLALAMAPLAHARGVALALEAEQPVWIDGEPTLLNELLNNLLDNALAHTPAGGNLVIRAVAPAVLEVEDDGPGIPEAEREKVFERFYRRSAQGNGAGLGLAIVGEICRAHQARISLHQARPHGLLVRVEFPLLVEA</sequence>
<dbReference type="EMBL" id="LR130779">
    <property type="protein sequence ID" value="VDN65086.1"/>
    <property type="molecule type" value="Genomic_DNA"/>
</dbReference>
<evidence type="ECO:0000256" key="6">
    <source>
        <dbReference type="ARBA" id="ARBA00022692"/>
    </source>
</evidence>
<evidence type="ECO:0000256" key="1">
    <source>
        <dbReference type="ARBA" id="ARBA00000085"/>
    </source>
</evidence>
<dbReference type="InterPro" id="IPR013727">
    <property type="entry name" value="2CSK_N"/>
</dbReference>
<keyword evidence="6" id="KW-0812">Transmembrane</keyword>
<evidence type="ECO:0000256" key="5">
    <source>
        <dbReference type="ARBA" id="ARBA00022679"/>
    </source>
</evidence>
<dbReference type="Gene3D" id="1.10.287.130">
    <property type="match status" value="1"/>
</dbReference>
<evidence type="ECO:0000256" key="9">
    <source>
        <dbReference type="ARBA" id="ARBA00023012"/>
    </source>
</evidence>
<dbReference type="InterPro" id="IPR005467">
    <property type="entry name" value="His_kinase_dom"/>
</dbReference>
<accession>A0A653B8T2</accession>
<evidence type="ECO:0000256" key="7">
    <source>
        <dbReference type="ARBA" id="ARBA00022777"/>
    </source>
</evidence>
<evidence type="ECO:0000256" key="2">
    <source>
        <dbReference type="ARBA" id="ARBA00004370"/>
    </source>
</evidence>
<keyword evidence="9" id="KW-0902">Two-component regulatory system</keyword>
<dbReference type="InterPro" id="IPR036097">
    <property type="entry name" value="HisK_dim/P_sf"/>
</dbReference>
<name>A0A653B8T2_ECTOL</name>
<dbReference type="PANTHER" id="PTHR45436:SF1">
    <property type="entry name" value="SENSOR PROTEIN QSEC"/>
    <property type="match status" value="1"/>
</dbReference>
<dbReference type="OrthoDB" id="9809766at2"/>
<evidence type="ECO:0000256" key="3">
    <source>
        <dbReference type="ARBA" id="ARBA00012438"/>
    </source>
</evidence>
<dbReference type="Pfam" id="PF00512">
    <property type="entry name" value="HisKA"/>
    <property type="match status" value="1"/>
</dbReference>
<protein>
    <recommendedName>
        <fullName evidence="3">histidine kinase</fullName>
        <ecNumber evidence="3">2.7.13.3</ecNumber>
    </recommendedName>
</protein>
<dbReference type="SMART" id="SM00387">
    <property type="entry name" value="HATPase_c"/>
    <property type="match status" value="1"/>
</dbReference>
<dbReference type="Gene3D" id="3.30.565.10">
    <property type="entry name" value="Histidine kinase-like ATPase, C-terminal domain"/>
    <property type="match status" value="1"/>
</dbReference>
<dbReference type="PANTHER" id="PTHR45436">
    <property type="entry name" value="SENSOR HISTIDINE KINASE YKOH"/>
    <property type="match status" value="1"/>
</dbReference>
<dbReference type="SMART" id="SM00388">
    <property type="entry name" value="HisKA"/>
    <property type="match status" value="1"/>
</dbReference>
<dbReference type="InterPro" id="IPR004358">
    <property type="entry name" value="Sig_transdc_His_kin-like_C"/>
</dbReference>
<dbReference type="GO" id="GO:0005886">
    <property type="term" value="C:plasma membrane"/>
    <property type="evidence" value="ECO:0007669"/>
    <property type="project" value="TreeGrafter"/>
</dbReference>
<dbReference type="InterPro" id="IPR036890">
    <property type="entry name" value="HATPase_C_sf"/>
</dbReference>
<keyword evidence="7 11" id="KW-0418">Kinase</keyword>
<organism evidence="11">
    <name type="scientific">Ectopseudomonas oleovorans</name>
    <name type="common">Pseudomonas oleovorans</name>
    <dbReference type="NCBI Taxonomy" id="301"/>
    <lineage>
        <taxon>Bacteria</taxon>
        <taxon>Pseudomonadati</taxon>
        <taxon>Pseudomonadota</taxon>
        <taxon>Gammaproteobacteria</taxon>
        <taxon>Pseudomonadales</taxon>
        <taxon>Pseudomonadaceae</taxon>
        <taxon>Ectopseudomonas</taxon>
    </lineage>
</organism>
<dbReference type="GO" id="GO:0000155">
    <property type="term" value="F:phosphorelay sensor kinase activity"/>
    <property type="evidence" value="ECO:0007669"/>
    <property type="project" value="InterPro"/>
</dbReference>
<dbReference type="SUPFAM" id="SSF47384">
    <property type="entry name" value="Homodimeric domain of signal transducing histidine kinase"/>
    <property type="match status" value="1"/>
</dbReference>
<dbReference type="CDD" id="cd00075">
    <property type="entry name" value="HATPase"/>
    <property type="match status" value="1"/>
</dbReference>
<dbReference type="InterPro" id="IPR050428">
    <property type="entry name" value="TCS_sensor_his_kinase"/>
</dbReference>
<evidence type="ECO:0000256" key="8">
    <source>
        <dbReference type="ARBA" id="ARBA00022989"/>
    </source>
</evidence>
<dbReference type="Pfam" id="PF08521">
    <property type="entry name" value="2CSK_N"/>
    <property type="match status" value="1"/>
</dbReference>
<dbReference type="InterPro" id="IPR003594">
    <property type="entry name" value="HATPase_dom"/>
</dbReference>
<keyword evidence="10" id="KW-0472">Membrane</keyword>
<keyword evidence="4" id="KW-0597">Phosphoprotein</keyword>
<proteinExistence type="predicted"/>
<comment type="subcellular location">
    <subcellularLocation>
        <location evidence="2">Membrane</location>
    </subcellularLocation>
</comment>
<evidence type="ECO:0000256" key="4">
    <source>
        <dbReference type="ARBA" id="ARBA00022553"/>
    </source>
</evidence>
<dbReference type="AlphaFoldDB" id="A0A653B8T2"/>
<dbReference type="SUPFAM" id="SSF55874">
    <property type="entry name" value="ATPase domain of HSP90 chaperone/DNA topoisomerase II/histidine kinase"/>
    <property type="match status" value="1"/>
</dbReference>
<evidence type="ECO:0000256" key="10">
    <source>
        <dbReference type="ARBA" id="ARBA00023136"/>
    </source>
</evidence>
<dbReference type="PROSITE" id="PS50109">
    <property type="entry name" value="HIS_KIN"/>
    <property type="match status" value="1"/>
</dbReference>
<reference evidence="11" key="1">
    <citation type="submission" date="2018-11" db="EMBL/GenBank/DDBJ databases">
        <authorList>
            <consortium name="Genoscope - CEA"/>
            <person name="William W."/>
        </authorList>
    </citation>
    <scope>NUCLEOTIDE SEQUENCE [LARGE SCALE GENOMIC DNA]</scope>
    <source>
        <strain evidence="11">T9AD</strain>
    </source>
</reference>
<keyword evidence="8" id="KW-1133">Transmembrane helix</keyword>